<evidence type="ECO:0000313" key="3">
    <source>
        <dbReference type="Proteomes" id="UP001338125"/>
    </source>
</evidence>
<sequence length="562" mass="62508">MPRPFLPRTCLQAGHHHSGSKTEHRILVHRIIIAAIIVTTLIIINMKYSLIHLTLATAAVAVPAANCPKYTDYAGQRHTPYSSGKYALPYQRPGDDCRSYGVPEVEQTIKDMQSKIKDPDLYWLFQNTWPNTVDTTVLWTGAAADNANEELAFVITGDINAMWLRDSANQLQSYKPILNGTSPKNSKFNIAKLYRGVINLQGRYIKQFPYCNAFQPPPESKLSVTPHKRSIGKRDVVNPPYDPGVVFECKYELDSLSAFLQLSWDYYEATGDAAFFGKFKWADSVHTILNTARDMMAGTYAQNGSVNTSPYTWFRQSTSATETVSNNGAGNPVNGNIGLVRSFFRPSDDSTIYQYFIPANMMFSRYLKACAQIMKTIDQKTAADMEAMAAGIVQAINENAIVNHPKFGQMYAYEVDGFGSFNLMDDANIPSLLSIPHLGYESASDSIYQNTRKFVLSKSNPYYAYGPIINAPGGPHLGPGMGWPMGIIMQIMTSDNDDEIVGGIKQLLSSTSGLGLMHESVNSQRDSSWTRPWFAWANGLFGQMLLDLSTRKPALLSRSYQN</sequence>
<dbReference type="EMBL" id="JAVFKD010000004">
    <property type="protein sequence ID" value="KAK5995153.1"/>
    <property type="molecule type" value="Genomic_DNA"/>
</dbReference>
<protein>
    <submittedName>
        <fullName evidence="2">Meiotically up-regulated gene protein</fullName>
    </submittedName>
</protein>
<keyword evidence="1" id="KW-1133">Transmembrane helix</keyword>
<dbReference type="PANTHER" id="PTHR31047">
    <property type="entry name" value="MEIOTICALLY UP-REGULATED GENE 157 PROTEIN"/>
    <property type="match status" value="1"/>
</dbReference>
<name>A0ABR0SSL6_9HYPO</name>
<feature type="transmembrane region" description="Helical" evidence="1">
    <location>
        <begin position="27"/>
        <end position="46"/>
    </location>
</feature>
<reference evidence="2 3" key="1">
    <citation type="submission" date="2024-01" db="EMBL/GenBank/DDBJ databases">
        <title>Complete genome of Cladobotryum mycophilum ATHUM6906.</title>
        <authorList>
            <person name="Christinaki A.C."/>
            <person name="Myridakis A.I."/>
            <person name="Kouvelis V.N."/>
        </authorList>
    </citation>
    <scope>NUCLEOTIDE SEQUENCE [LARGE SCALE GENOMIC DNA]</scope>
    <source>
        <strain evidence="2 3">ATHUM6906</strain>
    </source>
</reference>
<accession>A0ABR0SSL6</accession>
<keyword evidence="1" id="KW-0812">Transmembrane</keyword>
<dbReference type="PANTHER" id="PTHR31047:SF1">
    <property type="entry name" value="DUF1237 DOMAIN-CONTAINING PROTEIN"/>
    <property type="match status" value="1"/>
</dbReference>
<dbReference type="Gene3D" id="1.50.10.10">
    <property type="match status" value="1"/>
</dbReference>
<evidence type="ECO:0000256" key="1">
    <source>
        <dbReference type="SAM" id="Phobius"/>
    </source>
</evidence>
<keyword evidence="1" id="KW-0472">Membrane</keyword>
<gene>
    <name evidence="2" type="ORF">PT974_03549</name>
</gene>
<dbReference type="PIRSF" id="PIRSF028846">
    <property type="entry name" value="UCP028846"/>
    <property type="match status" value="1"/>
</dbReference>
<keyword evidence="3" id="KW-1185">Reference proteome</keyword>
<dbReference type="InterPro" id="IPR008928">
    <property type="entry name" value="6-hairpin_glycosidase_sf"/>
</dbReference>
<proteinExistence type="predicted"/>
<dbReference type="SUPFAM" id="SSF48208">
    <property type="entry name" value="Six-hairpin glycosidases"/>
    <property type="match status" value="1"/>
</dbReference>
<dbReference type="Pfam" id="PF06824">
    <property type="entry name" value="Glyco_hydro_125"/>
    <property type="match status" value="1"/>
</dbReference>
<dbReference type="SMART" id="SM01149">
    <property type="entry name" value="DUF1237"/>
    <property type="match status" value="1"/>
</dbReference>
<dbReference type="InterPro" id="IPR008313">
    <property type="entry name" value="GH125"/>
</dbReference>
<comment type="caution">
    <text evidence="2">The sequence shown here is derived from an EMBL/GenBank/DDBJ whole genome shotgun (WGS) entry which is preliminary data.</text>
</comment>
<evidence type="ECO:0000313" key="2">
    <source>
        <dbReference type="EMBL" id="KAK5995153.1"/>
    </source>
</evidence>
<dbReference type="Proteomes" id="UP001338125">
    <property type="component" value="Unassembled WGS sequence"/>
</dbReference>
<organism evidence="2 3">
    <name type="scientific">Cladobotryum mycophilum</name>
    <dbReference type="NCBI Taxonomy" id="491253"/>
    <lineage>
        <taxon>Eukaryota</taxon>
        <taxon>Fungi</taxon>
        <taxon>Dikarya</taxon>
        <taxon>Ascomycota</taxon>
        <taxon>Pezizomycotina</taxon>
        <taxon>Sordariomycetes</taxon>
        <taxon>Hypocreomycetidae</taxon>
        <taxon>Hypocreales</taxon>
        <taxon>Hypocreaceae</taxon>
        <taxon>Cladobotryum</taxon>
    </lineage>
</organism>
<dbReference type="InterPro" id="IPR012341">
    <property type="entry name" value="6hp_glycosidase-like_sf"/>
</dbReference>